<keyword evidence="1" id="KW-1133">Transmembrane helix</keyword>
<dbReference type="EMBL" id="FQUS01000028">
    <property type="protein sequence ID" value="SHG44814.1"/>
    <property type="molecule type" value="Genomic_DNA"/>
</dbReference>
<dbReference type="STRING" id="1194090.SAMN05443144_12862"/>
<reference evidence="2 3" key="1">
    <citation type="submission" date="2016-11" db="EMBL/GenBank/DDBJ databases">
        <authorList>
            <person name="Jaros S."/>
            <person name="Januszkiewicz K."/>
            <person name="Wedrychowicz H."/>
        </authorList>
    </citation>
    <scope>NUCLEOTIDE SEQUENCE [LARGE SCALE GENOMIC DNA]</scope>
    <source>
        <strain evidence="2 3">DSM 21986</strain>
    </source>
</reference>
<dbReference type="Proteomes" id="UP000184041">
    <property type="component" value="Unassembled WGS sequence"/>
</dbReference>
<organism evidence="2 3">
    <name type="scientific">Fodinibius roseus</name>
    <dbReference type="NCBI Taxonomy" id="1194090"/>
    <lineage>
        <taxon>Bacteria</taxon>
        <taxon>Pseudomonadati</taxon>
        <taxon>Balneolota</taxon>
        <taxon>Balneolia</taxon>
        <taxon>Balneolales</taxon>
        <taxon>Balneolaceae</taxon>
        <taxon>Fodinibius</taxon>
    </lineage>
</organism>
<evidence type="ECO:0000313" key="2">
    <source>
        <dbReference type="EMBL" id="SHG44814.1"/>
    </source>
</evidence>
<name>A0A1M5JW92_9BACT</name>
<evidence type="ECO:0000313" key="3">
    <source>
        <dbReference type="Proteomes" id="UP000184041"/>
    </source>
</evidence>
<keyword evidence="1" id="KW-0472">Membrane</keyword>
<keyword evidence="1" id="KW-0812">Transmembrane</keyword>
<gene>
    <name evidence="2" type="ORF">SAMN05443144_12862</name>
</gene>
<feature type="transmembrane region" description="Helical" evidence="1">
    <location>
        <begin position="6"/>
        <end position="26"/>
    </location>
</feature>
<proteinExistence type="predicted"/>
<evidence type="ECO:0000256" key="1">
    <source>
        <dbReference type="SAM" id="Phobius"/>
    </source>
</evidence>
<keyword evidence="3" id="KW-1185">Reference proteome</keyword>
<dbReference type="AlphaFoldDB" id="A0A1M5JW92"/>
<protein>
    <submittedName>
        <fullName evidence="2">Uncharacterized protein</fullName>
    </submittedName>
</protein>
<accession>A0A1M5JW92</accession>
<sequence length="60" mass="6668">MVVDKNIANILMLIVIGVVLGASYSYGQQNQFTNEKSIIMSFQAYIKNIEDKTGKNGSRI</sequence>